<accession>K0JXZ8</accession>
<evidence type="ECO:0000313" key="2">
    <source>
        <dbReference type="Proteomes" id="UP000006281"/>
    </source>
</evidence>
<evidence type="ECO:0000313" key="1">
    <source>
        <dbReference type="EMBL" id="CCH32825.1"/>
    </source>
</evidence>
<dbReference type="AlphaFoldDB" id="K0JXZ8"/>
<dbReference type="Proteomes" id="UP000006281">
    <property type="component" value="Chromosome"/>
</dbReference>
<name>K0JXZ8_SACES</name>
<dbReference type="HOGENOM" id="CLU_2303977_0_0_11"/>
<organism evidence="1 2">
    <name type="scientific">Saccharothrix espanaensis (strain ATCC 51144 / DSM 44229 / JCM 9112 / NBRC 15066 / NRRL 15764)</name>
    <dbReference type="NCBI Taxonomy" id="1179773"/>
    <lineage>
        <taxon>Bacteria</taxon>
        <taxon>Bacillati</taxon>
        <taxon>Actinomycetota</taxon>
        <taxon>Actinomycetes</taxon>
        <taxon>Pseudonocardiales</taxon>
        <taxon>Pseudonocardiaceae</taxon>
        <taxon>Saccharothrix</taxon>
    </lineage>
</organism>
<proteinExistence type="predicted"/>
<sequence>MVGTDRRGTPATLGVDNGPLTLRLAHRSRIRLNRTSVQPQRRAGIVGAIFGATGGAAGALIGGGDSAKVGDAAISGAVGGVIGAVGDGIAGKGVRWLTSR</sequence>
<dbReference type="PATRIC" id="fig|1179773.3.peg.5608"/>
<dbReference type="KEGG" id="sesp:BN6_55660"/>
<keyword evidence="2" id="KW-1185">Reference proteome</keyword>
<reference evidence="1 2" key="1">
    <citation type="journal article" date="2012" name="BMC Genomics">
        <title>Complete genome sequence of Saccharothrix espanaensis DSM 44229T and comparison to the other completely sequenced Pseudonocardiaceae.</title>
        <authorList>
            <person name="Strobel T."/>
            <person name="Al-Dilaimi A."/>
            <person name="Blom J."/>
            <person name="Gessner A."/>
            <person name="Kalinowski J."/>
            <person name="Luzhetska M."/>
            <person name="Puhler A."/>
            <person name="Szczepanowski R."/>
            <person name="Bechthold A."/>
            <person name="Ruckert C."/>
        </authorList>
    </citation>
    <scope>NUCLEOTIDE SEQUENCE [LARGE SCALE GENOMIC DNA]</scope>
    <source>
        <strain evidence="2">ATCC 51144 / DSM 44229 / JCM 9112 / NBRC 15066 / NRRL 15764</strain>
    </source>
</reference>
<protein>
    <submittedName>
        <fullName evidence="1">Putative membrane protein</fullName>
    </submittedName>
</protein>
<dbReference type="EMBL" id="HE804045">
    <property type="protein sequence ID" value="CCH32825.1"/>
    <property type="molecule type" value="Genomic_DNA"/>
</dbReference>
<gene>
    <name evidence="1" type="ordered locus">BN6_55660</name>
</gene>